<feature type="domain" description="Ig-like" evidence="3">
    <location>
        <begin position="48"/>
        <end position="167"/>
    </location>
</feature>
<dbReference type="InterPro" id="IPR013783">
    <property type="entry name" value="Ig-like_fold"/>
</dbReference>
<comment type="caution">
    <text evidence="4">The sequence shown here is derived from an EMBL/GenBank/DDBJ whole genome shotgun (WGS) entry which is preliminary data.</text>
</comment>
<reference evidence="4 5" key="1">
    <citation type="journal article" date="2019" name="BMC Genomics">
        <title>New insights from Opisthorchis felineus genome: update on genomics of the epidemiologically important liver flukes.</title>
        <authorList>
            <person name="Ershov N.I."/>
            <person name="Mordvinov V.A."/>
            <person name="Prokhortchouk E.B."/>
            <person name="Pakharukova M.Y."/>
            <person name="Gunbin K.V."/>
            <person name="Ustyantsev K."/>
            <person name="Genaev M.A."/>
            <person name="Blinov A.G."/>
            <person name="Mazur A."/>
            <person name="Boulygina E."/>
            <person name="Tsygankova S."/>
            <person name="Khrameeva E."/>
            <person name="Chekanov N."/>
            <person name="Fan G."/>
            <person name="Xiao A."/>
            <person name="Zhang H."/>
            <person name="Xu X."/>
            <person name="Yang H."/>
            <person name="Solovyev V."/>
            <person name="Lee S.M."/>
            <person name="Liu X."/>
            <person name="Afonnikov D.A."/>
            <person name="Skryabin K.G."/>
        </authorList>
    </citation>
    <scope>NUCLEOTIDE SEQUENCE [LARGE SCALE GENOMIC DNA]</scope>
    <source>
        <strain evidence="4">AK-0245</strain>
        <tissue evidence="4">Whole organism</tissue>
    </source>
</reference>
<dbReference type="SUPFAM" id="SSF48726">
    <property type="entry name" value="Immunoglobulin"/>
    <property type="match status" value="3"/>
</dbReference>
<dbReference type="EMBL" id="SJOL01009667">
    <property type="protein sequence ID" value="TGZ56330.1"/>
    <property type="molecule type" value="Genomic_DNA"/>
</dbReference>
<evidence type="ECO:0000259" key="3">
    <source>
        <dbReference type="PROSITE" id="PS50835"/>
    </source>
</evidence>
<dbReference type="GO" id="GO:0007156">
    <property type="term" value="P:homophilic cell adhesion via plasma membrane adhesion molecules"/>
    <property type="evidence" value="ECO:0007669"/>
    <property type="project" value="TreeGrafter"/>
</dbReference>
<dbReference type="PANTHER" id="PTHR10075">
    <property type="entry name" value="BASIGIN RELATED"/>
    <property type="match status" value="1"/>
</dbReference>
<dbReference type="InterPro" id="IPR003599">
    <property type="entry name" value="Ig_sub"/>
</dbReference>
<keyword evidence="1" id="KW-1015">Disulfide bond</keyword>
<dbReference type="SMART" id="SM00409">
    <property type="entry name" value="IG"/>
    <property type="match status" value="3"/>
</dbReference>
<proteinExistence type="predicted"/>
<dbReference type="InterPro" id="IPR036179">
    <property type="entry name" value="Ig-like_dom_sf"/>
</dbReference>
<evidence type="ECO:0000313" key="4">
    <source>
        <dbReference type="EMBL" id="TGZ56330.1"/>
    </source>
</evidence>
<dbReference type="SMART" id="SM00408">
    <property type="entry name" value="IGc2"/>
    <property type="match status" value="2"/>
</dbReference>
<name>A0A4S2L1G0_OPIFE</name>
<organism evidence="4 5">
    <name type="scientific">Opisthorchis felineus</name>
    <dbReference type="NCBI Taxonomy" id="147828"/>
    <lineage>
        <taxon>Eukaryota</taxon>
        <taxon>Metazoa</taxon>
        <taxon>Spiralia</taxon>
        <taxon>Lophotrochozoa</taxon>
        <taxon>Platyhelminthes</taxon>
        <taxon>Trematoda</taxon>
        <taxon>Digenea</taxon>
        <taxon>Opisthorchiida</taxon>
        <taxon>Opisthorchiata</taxon>
        <taxon>Opisthorchiidae</taxon>
        <taxon>Opisthorchis</taxon>
    </lineage>
</organism>
<dbReference type="GO" id="GO:0070593">
    <property type="term" value="P:dendrite self-avoidance"/>
    <property type="evidence" value="ECO:0007669"/>
    <property type="project" value="TreeGrafter"/>
</dbReference>
<dbReference type="GO" id="GO:0030424">
    <property type="term" value="C:axon"/>
    <property type="evidence" value="ECO:0007669"/>
    <property type="project" value="TreeGrafter"/>
</dbReference>
<dbReference type="InterPro" id="IPR003598">
    <property type="entry name" value="Ig_sub2"/>
</dbReference>
<feature type="domain" description="Ig-like" evidence="3">
    <location>
        <begin position="176"/>
        <end position="266"/>
    </location>
</feature>
<dbReference type="STRING" id="147828.A0A4S2L1G0"/>
<dbReference type="PROSITE" id="PS50835">
    <property type="entry name" value="IG_LIKE"/>
    <property type="match status" value="3"/>
</dbReference>
<feature type="domain" description="Ig-like" evidence="3">
    <location>
        <begin position="268"/>
        <end position="367"/>
    </location>
</feature>
<keyword evidence="5" id="KW-1185">Reference proteome</keyword>
<evidence type="ECO:0000313" key="5">
    <source>
        <dbReference type="Proteomes" id="UP000308267"/>
    </source>
</evidence>
<dbReference type="Gene3D" id="2.60.40.10">
    <property type="entry name" value="Immunoglobulins"/>
    <property type="match status" value="3"/>
</dbReference>
<dbReference type="Proteomes" id="UP000308267">
    <property type="component" value="Unassembled WGS sequence"/>
</dbReference>
<keyword evidence="2" id="KW-0393">Immunoglobulin domain</keyword>
<dbReference type="Pfam" id="PF13927">
    <property type="entry name" value="Ig_3"/>
    <property type="match status" value="1"/>
</dbReference>
<dbReference type="GO" id="GO:0007411">
    <property type="term" value="P:axon guidance"/>
    <property type="evidence" value="ECO:0007669"/>
    <property type="project" value="TreeGrafter"/>
</dbReference>
<dbReference type="OrthoDB" id="16520at2759"/>
<dbReference type="FunFam" id="2.60.40.10:FF:000032">
    <property type="entry name" value="palladin isoform X1"/>
    <property type="match status" value="1"/>
</dbReference>
<dbReference type="AlphaFoldDB" id="A0A4S2L1G0"/>
<evidence type="ECO:0000256" key="2">
    <source>
        <dbReference type="ARBA" id="ARBA00023319"/>
    </source>
</evidence>
<dbReference type="PANTHER" id="PTHR10075:SF14">
    <property type="entry name" value="CELL ADHESION MOLECULE DSCAM2-RELATED"/>
    <property type="match status" value="1"/>
</dbReference>
<dbReference type="GO" id="GO:0005886">
    <property type="term" value="C:plasma membrane"/>
    <property type="evidence" value="ECO:0007669"/>
    <property type="project" value="TreeGrafter"/>
</dbReference>
<gene>
    <name evidence="4" type="ORF">CRM22_010170</name>
</gene>
<accession>A0A4S2L1G0</accession>
<evidence type="ECO:0000256" key="1">
    <source>
        <dbReference type="ARBA" id="ARBA00023157"/>
    </source>
</evidence>
<protein>
    <recommendedName>
        <fullName evidence="3">Ig-like domain-containing protein</fullName>
    </recommendedName>
</protein>
<sequence>MLLPPSLFNNLPRTVASFLDTHALNIFIWMLVINTIPASRGWEREVTPDVSILDETPSAYTGRVITYPNKTVETRGFPGEKIVMQCNVFNMPRDARIIWRRESFQGGHIAEVINDGLMSRDMSRWKIGQGKQQDSVRLEILSLDETYEGLYTCECQYTGSVEPARIQRILRVFAKPVIITHRSSYDTDANVNDNVVLQCAAEGIPTPYIYWQRTGGQSSIIRNYGTLKSGNEIRFDAVQADDAGEYVCFAENSMGQALWRVQLRVRHPPIVRIYPFEPSQMVNCNLRLVCTISANPPVLEPAVVWTSNRTGSITADTPRTRIQYLNAGLMRHLVLDLLPVTSADFGQMLTCSATNSLGESSSSVVIQQSPTEVRLVNGRHACNRGTNWTMVNMRLLLTIIFVHLARLVFYSCV</sequence>
<dbReference type="GO" id="GO:0098632">
    <property type="term" value="F:cell-cell adhesion mediator activity"/>
    <property type="evidence" value="ECO:0007669"/>
    <property type="project" value="TreeGrafter"/>
</dbReference>
<dbReference type="InterPro" id="IPR007110">
    <property type="entry name" value="Ig-like_dom"/>
</dbReference>